<dbReference type="GO" id="GO:0016020">
    <property type="term" value="C:membrane"/>
    <property type="evidence" value="ECO:0007669"/>
    <property type="project" value="UniProtKB-SubCell"/>
</dbReference>
<feature type="domain" description="EamA" evidence="8">
    <location>
        <begin position="9"/>
        <end position="138"/>
    </location>
</feature>
<dbReference type="Proteomes" id="UP000199306">
    <property type="component" value="Unassembled WGS sequence"/>
</dbReference>
<dbReference type="AlphaFoldDB" id="A0A1I5NQA4"/>
<feature type="transmembrane region" description="Helical" evidence="6">
    <location>
        <begin position="182"/>
        <end position="201"/>
    </location>
</feature>
<evidence type="ECO:0000313" key="10">
    <source>
        <dbReference type="Proteomes" id="UP000199306"/>
    </source>
</evidence>
<dbReference type="EMBL" id="FOXH01000002">
    <property type="protein sequence ID" value="SFP23912.1"/>
    <property type="molecule type" value="Genomic_DNA"/>
</dbReference>
<comment type="similarity">
    <text evidence="2">Belongs to the EamA transporter family.</text>
</comment>
<evidence type="ECO:0000256" key="4">
    <source>
        <dbReference type="ARBA" id="ARBA00022989"/>
    </source>
</evidence>
<protein>
    <submittedName>
        <fullName evidence="9">Permease of the drug/metabolite transporter (DMT) superfamily</fullName>
    </submittedName>
</protein>
<dbReference type="STRING" id="1079859.SAMN04515674_10262"/>
<evidence type="ECO:0000313" key="9">
    <source>
        <dbReference type="EMBL" id="SFP23912.1"/>
    </source>
</evidence>
<keyword evidence="10" id="KW-1185">Reference proteome</keyword>
<feature type="transmembrane region" description="Helical" evidence="6">
    <location>
        <begin position="35"/>
        <end position="55"/>
    </location>
</feature>
<evidence type="ECO:0000256" key="7">
    <source>
        <dbReference type="SAM" id="SignalP"/>
    </source>
</evidence>
<sequence length="288" mass="32047">MSQRVKFFIAGVLFAALWASASAAGKIGLKSAEPLVLFNIRFIIAGAALLGYAYIFQKNPLPKNREWVELSIFGLLNTSLYLGFFILAMKQVSAGIGSLSTATNPLIISILSAIVLRRKVKKMEWFAIVFGMAGVGLATYPLLQNSFATVQGLLILLASMVCYSIGTIYYSEVKWKLSRTVINGWQVLIGGIIILPFTLYFHEKPNHFDLTFWLSEFWLIIPVSIISVQLWLYLLKIDAVKASLWLFLCPIFGFTYASVLLDEPITLYTFAGTAFVVLGLYLGQISKK</sequence>
<keyword evidence="3 6" id="KW-0812">Transmembrane</keyword>
<accession>A0A1I5NQA4</accession>
<dbReference type="PANTHER" id="PTHR32322:SF2">
    <property type="entry name" value="EAMA DOMAIN-CONTAINING PROTEIN"/>
    <property type="match status" value="1"/>
</dbReference>
<reference evidence="9 10" key="1">
    <citation type="submission" date="2016-10" db="EMBL/GenBank/DDBJ databases">
        <authorList>
            <person name="de Groot N.N."/>
        </authorList>
    </citation>
    <scope>NUCLEOTIDE SEQUENCE [LARGE SCALE GENOMIC DNA]</scope>
    <source>
        <strain evidence="10">E92,LMG 26720,CCM 7988</strain>
    </source>
</reference>
<feature type="transmembrane region" description="Helical" evidence="6">
    <location>
        <begin position="265"/>
        <end position="283"/>
    </location>
</feature>
<dbReference type="InterPro" id="IPR000620">
    <property type="entry name" value="EamA_dom"/>
</dbReference>
<feature type="transmembrane region" description="Helical" evidence="6">
    <location>
        <begin position="213"/>
        <end position="235"/>
    </location>
</feature>
<feature type="transmembrane region" description="Helical" evidence="6">
    <location>
        <begin position="94"/>
        <end position="116"/>
    </location>
</feature>
<gene>
    <name evidence="9" type="ORF">SAMN04515674_10262</name>
</gene>
<name>A0A1I5NQA4_9BACT</name>
<dbReference type="InterPro" id="IPR037185">
    <property type="entry name" value="EmrE-like"/>
</dbReference>
<evidence type="ECO:0000259" key="8">
    <source>
        <dbReference type="Pfam" id="PF00892"/>
    </source>
</evidence>
<evidence type="ECO:0000256" key="5">
    <source>
        <dbReference type="ARBA" id="ARBA00023136"/>
    </source>
</evidence>
<evidence type="ECO:0000256" key="6">
    <source>
        <dbReference type="SAM" id="Phobius"/>
    </source>
</evidence>
<comment type="subcellular location">
    <subcellularLocation>
        <location evidence="1">Membrane</location>
        <topology evidence="1">Multi-pass membrane protein</topology>
    </subcellularLocation>
</comment>
<feature type="transmembrane region" description="Helical" evidence="6">
    <location>
        <begin position="123"/>
        <end position="143"/>
    </location>
</feature>
<dbReference type="SUPFAM" id="SSF103481">
    <property type="entry name" value="Multidrug resistance efflux transporter EmrE"/>
    <property type="match status" value="2"/>
</dbReference>
<proteinExistence type="inferred from homology"/>
<organism evidence="9 10">
    <name type="scientific">Pseudarcicella hirudinis</name>
    <dbReference type="NCBI Taxonomy" id="1079859"/>
    <lineage>
        <taxon>Bacteria</taxon>
        <taxon>Pseudomonadati</taxon>
        <taxon>Bacteroidota</taxon>
        <taxon>Cytophagia</taxon>
        <taxon>Cytophagales</taxon>
        <taxon>Flectobacillaceae</taxon>
        <taxon>Pseudarcicella</taxon>
    </lineage>
</organism>
<dbReference type="InterPro" id="IPR050638">
    <property type="entry name" value="AA-Vitamin_Transporters"/>
</dbReference>
<dbReference type="RefSeq" id="WP_092012227.1">
    <property type="nucleotide sequence ID" value="NZ_FOXH01000002.1"/>
</dbReference>
<feature type="signal peptide" evidence="7">
    <location>
        <begin position="1"/>
        <end position="23"/>
    </location>
</feature>
<dbReference type="OrthoDB" id="1098926at2"/>
<evidence type="ECO:0000256" key="2">
    <source>
        <dbReference type="ARBA" id="ARBA00007362"/>
    </source>
</evidence>
<keyword evidence="4 6" id="KW-1133">Transmembrane helix</keyword>
<dbReference type="Pfam" id="PF00892">
    <property type="entry name" value="EamA"/>
    <property type="match status" value="2"/>
</dbReference>
<feature type="transmembrane region" description="Helical" evidence="6">
    <location>
        <begin position="149"/>
        <end position="170"/>
    </location>
</feature>
<feature type="transmembrane region" description="Helical" evidence="6">
    <location>
        <begin position="242"/>
        <end position="259"/>
    </location>
</feature>
<evidence type="ECO:0000256" key="3">
    <source>
        <dbReference type="ARBA" id="ARBA00022692"/>
    </source>
</evidence>
<feature type="chain" id="PRO_5011487858" evidence="7">
    <location>
        <begin position="24"/>
        <end position="288"/>
    </location>
</feature>
<dbReference type="PANTHER" id="PTHR32322">
    <property type="entry name" value="INNER MEMBRANE TRANSPORTER"/>
    <property type="match status" value="1"/>
</dbReference>
<keyword evidence="5 6" id="KW-0472">Membrane</keyword>
<evidence type="ECO:0000256" key="1">
    <source>
        <dbReference type="ARBA" id="ARBA00004141"/>
    </source>
</evidence>
<feature type="transmembrane region" description="Helical" evidence="6">
    <location>
        <begin position="67"/>
        <end position="88"/>
    </location>
</feature>
<feature type="domain" description="EamA" evidence="8">
    <location>
        <begin position="152"/>
        <end position="282"/>
    </location>
</feature>
<keyword evidence="7" id="KW-0732">Signal</keyword>